<dbReference type="AlphaFoldDB" id="A0AAW1VT21"/>
<protein>
    <submittedName>
        <fullName evidence="1">Uncharacterized protein</fullName>
    </submittedName>
</protein>
<reference evidence="1 2" key="1">
    <citation type="journal article" date="2023" name="G3 (Bethesda)">
        <title>A chromosome-length genome assembly and annotation of blackberry (Rubus argutus, cv. 'Hillquist').</title>
        <authorList>
            <person name="Bruna T."/>
            <person name="Aryal R."/>
            <person name="Dudchenko O."/>
            <person name="Sargent D.J."/>
            <person name="Mead D."/>
            <person name="Buti M."/>
            <person name="Cavallini A."/>
            <person name="Hytonen T."/>
            <person name="Andres J."/>
            <person name="Pham M."/>
            <person name="Weisz D."/>
            <person name="Mascagni F."/>
            <person name="Usai G."/>
            <person name="Natali L."/>
            <person name="Bassil N."/>
            <person name="Fernandez G.E."/>
            <person name="Lomsadze A."/>
            <person name="Armour M."/>
            <person name="Olukolu B."/>
            <person name="Poorten T."/>
            <person name="Britton C."/>
            <person name="Davik J."/>
            <person name="Ashrafi H."/>
            <person name="Aiden E.L."/>
            <person name="Borodovsky M."/>
            <person name="Worthington M."/>
        </authorList>
    </citation>
    <scope>NUCLEOTIDE SEQUENCE [LARGE SCALE GENOMIC DNA]</scope>
    <source>
        <strain evidence="1">PI 553951</strain>
    </source>
</reference>
<sequence>MTARPWIDLGGGLADRRRHRRDCRCCSFENDGENDAVEDCEQVELVEADLEGHGVDRIGRFELWQGKGCGFGWLVEGVVFG</sequence>
<organism evidence="1 2">
    <name type="scientific">Rubus argutus</name>
    <name type="common">Southern blackberry</name>
    <dbReference type="NCBI Taxonomy" id="59490"/>
    <lineage>
        <taxon>Eukaryota</taxon>
        <taxon>Viridiplantae</taxon>
        <taxon>Streptophyta</taxon>
        <taxon>Embryophyta</taxon>
        <taxon>Tracheophyta</taxon>
        <taxon>Spermatophyta</taxon>
        <taxon>Magnoliopsida</taxon>
        <taxon>eudicotyledons</taxon>
        <taxon>Gunneridae</taxon>
        <taxon>Pentapetalae</taxon>
        <taxon>rosids</taxon>
        <taxon>fabids</taxon>
        <taxon>Rosales</taxon>
        <taxon>Rosaceae</taxon>
        <taxon>Rosoideae</taxon>
        <taxon>Rosoideae incertae sedis</taxon>
        <taxon>Rubus</taxon>
    </lineage>
</organism>
<name>A0AAW1VT21_RUBAR</name>
<dbReference type="Proteomes" id="UP001457282">
    <property type="component" value="Unassembled WGS sequence"/>
</dbReference>
<evidence type="ECO:0000313" key="1">
    <source>
        <dbReference type="EMBL" id="KAK9910950.1"/>
    </source>
</evidence>
<proteinExistence type="predicted"/>
<dbReference type="EMBL" id="JBEDUW010000007">
    <property type="protein sequence ID" value="KAK9910950.1"/>
    <property type="molecule type" value="Genomic_DNA"/>
</dbReference>
<gene>
    <name evidence="1" type="ORF">M0R45_034884</name>
</gene>
<evidence type="ECO:0000313" key="2">
    <source>
        <dbReference type="Proteomes" id="UP001457282"/>
    </source>
</evidence>
<accession>A0AAW1VT21</accession>
<comment type="caution">
    <text evidence="1">The sequence shown here is derived from an EMBL/GenBank/DDBJ whole genome shotgun (WGS) entry which is preliminary data.</text>
</comment>
<keyword evidence="2" id="KW-1185">Reference proteome</keyword>